<feature type="transmembrane region" description="Helical" evidence="1">
    <location>
        <begin position="705"/>
        <end position="725"/>
    </location>
</feature>
<reference evidence="2 3" key="1">
    <citation type="submission" date="2019-08" db="EMBL/GenBank/DDBJ databases">
        <authorList>
            <person name="Kuhnert P."/>
        </authorList>
    </citation>
    <scope>NUCLEOTIDE SEQUENCE [LARGE SCALE GENOMIC DNA]</scope>
    <source>
        <strain evidence="2 3">B36.5</strain>
    </source>
</reference>
<sequence>MSKSNPLLLDFLFSLVQYLFEEYLFMRKKDALSHKWKFARFGGVTQVMLTEGDDIANLRELDQKLWTVLAMPIKGIFFNEKTAELLDSDKDGFIRPLEILEAIDWICAQLKDPGLLTEEGDAVPLDAIKNEKLSLSAHWLLQQINKRSATEITLEDIYTQKKIFDENILSKKTEVSADEPDEQKLAKLLRKLILSFAANTTDNETIKQNVIDSFFAQVNDFVAWHTSLFENTLLPLELAETEKALAAFDAVKNKIQDYYLRSKLSEYQPGLSSVLIANAENLQSLATKELTDTNEDISILPIAALSSTRELPLQRGINPVWKNKMRTFYSDAVKPLLGDKEFLTEEEFNTIASKLSPYREWIAAKPASDVSCLSYQYLTELLSGAHADIIQTFIQNELITETERANLNDLEKLVLFRCYLYTLLNNYISFTNFYEGKGSVFQAGTLYFDSRSAHLCFELNGDARHASLDALSGAFLVYCDLSRQGGHTKKIIALFTNGDSDSIVVGRNGIFYDRDGKDWNATITKITVNPISVRQAFFMPYKKLITMIETQIAKRAADAEEKTAGKLSLTAEKVVTADKQENKDVPLVPKKLDLGTIALIGTAVGGVSALVSGILQVLFGLGYWIPLGLLGILLCISGPSMILAALKLRKRSIGSILEANGWAINAQTRINIPFGASLTALAELPKNKTLAPIDPFADKKTGRKIALLLFIIALAAAGFCFLYFYKKVNFLRVFTKQNQTIEADEKAGSAKPSPE</sequence>
<feature type="transmembrane region" description="Helical" evidence="1">
    <location>
        <begin position="624"/>
        <end position="646"/>
    </location>
</feature>
<keyword evidence="1" id="KW-0812">Transmembrane</keyword>
<keyword evidence="1" id="KW-0472">Membrane</keyword>
<accession>A0AAE6IRY4</accession>
<evidence type="ECO:0000313" key="3">
    <source>
        <dbReference type="Proteomes" id="UP000323594"/>
    </source>
</evidence>
<dbReference type="EMBL" id="CP042817">
    <property type="protein sequence ID" value="QEJ97164.1"/>
    <property type="molecule type" value="Genomic_DNA"/>
</dbReference>
<organism evidence="2 3">
    <name type="scientific">Treponema phagedenis</name>
    <dbReference type="NCBI Taxonomy" id="162"/>
    <lineage>
        <taxon>Bacteria</taxon>
        <taxon>Pseudomonadati</taxon>
        <taxon>Spirochaetota</taxon>
        <taxon>Spirochaetia</taxon>
        <taxon>Spirochaetales</taxon>
        <taxon>Treponemataceae</taxon>
        <taxon>Treponema</taxon>
    </lineage>
</organism>
<dbReference type="AlphaFoldDB" id="A0AAE6IRY4"/>
<keyword evidence="1" id="KW-1133">Transmembrane helix</keyword>
<protein>
    <recommendedName>
        <fullName evidence="4">EF-hand domain-containing protein</fullName>
    </recommendedName>
</protein>
<feature type="transmembrane region" description="Helical" evidence="1">
    <location>
        <begin position="597"/>
        <end position="618"/>
    </location>
</feature>
<dbReference type="Proteomes" id="UP000323594">
    <property type="component" value="Chromosome"/>
</dbReference>
<proteinExistence type="predicted"/>
<evidence type="ECO:0000256" key="1">
    <source>
        <dbReference type="SAM" id="Phobius"/>
    </source>
</evidence>
<evidence type="ECO:0008006" key="4">
    <source>
        <dbReference type="Google" id="ProtNLM"/>
    </source>
</evidence>
<gene>
    <name evidence="2" type="ORF">FUT82_03625</name>
</gene>
<evidence type="ECO:0000313" key="2">
    <source>
        <dbReference type="EMBL" id="QEJ97164.1"/>
    </source>
</evidence>
<name>A0AAE6IRY4_TREPH</name>